<keyword evidence="4" id="KW-1185">Reference proteome</keyword>
<feature type="chain" id="PRO_5043370914" evidence="2">
    <location>
        <begin position="23"/>
        <end position="78"/>
    </location>
</feature>
<proteinExistence type="predicted"/>
<dbReference type="PANTHER" id="PTHR34672">
    <property type="entry name" value="POLLEN-SPECIFIC ARABINOGALACTA PROTEIN BAN102"/>
    <property type="match status" value="1"/>
</dbReference>
<dbReference type="Proteomes" id="UP001497480">
    <property type="component" value="Unassembled WGS sequence"/>
</dbReference>
<evidence type="ECO:0000313" key="4">
    <source>
        <dbReference type="Proteomes" id="UP001497480"/>
    </source>
</evidence>
<keyword evidence="1" id="KW-0812">Transmembrane</keyword>
<dbReference type="AlphaFoldDB" id="A0AAV1WN23"/>
<comment type="caution">
    <text evidence="3">The sequence shown here is derived from an EMBL/GenBank/DDBJ whole genome shotgun (WGS) entry which is preliminary data.</text>
</comment>
<feature type="transmembrane region" description="Helical" evidence="1">
    <location>
        <begin position="54"/>
        <end position="70"/>
    </location>
</feature>
<dbReference type="InterPro" id="IPR044702">
    <property type="entry name" value="AGP23/40"/>
</dbReference>
<gene>
    <name evidence="3" type="ORF">LLUT_LOCUS11875</name>
</gene>
<evidence type="ECO:0000256" key="1">
    <source>
        <dbReference type="SAM" id="Phobius"/>
    </source>
</evidence>
<keyword evidence="2" id="KW-0732">Signal</keyword>
<keyword evidence="1" id="KW-1133">Transmembrane helix</keyword>
<keyword evidence="1" id="KW-0472">Membrane</keyword>
<evidence type="ECO:0000256" key="2">
    <source>
        <dbReference type="SAM" id="SignalP"/>
    </source>
</evidence>
<dbReference type="EMBL" id="CAXHTB010000008">
    <property type="protein sequence ID" value="CAL0310815.1"/>
    <property type="molecule type" value="Genomic_DNA"/>
</dbReference>
<protein>
    <submittedName>
        <fullName evidence="3">Uncharacterized protein</fullName>
    </submittedName>
</protein>
<reference evidence="3 4" key="1">
    <citation type="submission" date="2024-03" db="EMBL/GenBank/DDBJ databases">
        <authorList>
            <person name="Martinez-Hernandez J."/>
        </authorList>
    </citation>
    <scope>NUCLEOTIDE SEQUENCE [LARGE SCALE GENOMIC DNA]</scope>
</reference>
<evidence type="ECO:0000313" key="3">
    <source>
        <dbReference type="EMBL" id="CAL0310815.1"/>
    </source>
</evidence>
<name>A0AAV1WN23_LUPLU</name>
<sequence length="78" mass="8376">MKMKKVACVVLFAAASINAAMAHDDKRADAPAPRHKRGASALVDDGFHSKPSTIILWSAALVSTPTAAYLRRSKRLSK</sequence>
<organism evidence="3 4">
    <name type="scientific">Lupinus luteus</name>
    <name type="common">European yellow lupine</name>
    <dbReference type="NCBI Taxonomy" id="3873"/>
    <lineage>
        <taxon>Eukaryota</taxon>
        <taxon>Viridiplantae</taxon>
        <taxon>Streptophyta</taxon>
        <taxon>Embryophyta</taxon>
        <taxon>Tracheophyta</taxon>
        <taxon>Spermatophyta</taxon>
        <taxon>Magnoliopsida</taxon>
        <taxon>eudicotyledons</taxon>
        <taxon>Gunneridae</taxon>
        <taxon>Pentapetalae</taxon>
        <taxon>rosids</taxon>
        <taxon>fabids</taxon>
        <taxon>Fabales</taxon>
        <taxon>Fabaceae</taxon>
        <taxon>Papilionoideae</taxon>
        <taxon>50 kb inversion clade</taxon>
        <taxon>genistoids sensu lato</taxon>
        <taxon>core genistoids</taxon>
        <taxon>Genisteae</taxon>
        <taxon>Lupinus</taxon>
    </lineage>
</organism>
<accession>A0AAV1WN23</accession>
<dbReference type="PANTHER" id="PTHR34672:SF2">
    <property type="entry name" value="ARABINOGALACTAN PROTEIN 23"/>
    <property type="match status" value="1"/>
</dbReference>
<feature type="signal peptide" evidence="2">
    <location>
        <begin position="1"/>
        <end position="22"/>
    </location>
</feature>